<evidence type="ECO:0000313" key="2">
    <source>
        <dbReference type="Ensembl" id="ENSMPUP00000013335.1"/>
    </source>
</evidence>
<proteinExistence type="predicted"/>
<feature type="compositionally biased region" description="Basic residues" evidence="1">
    <location>
        <begin position="29"/>
        <end position="38"/>
    </location>
</feature>
<dbReference type="InParanoid" id="M3YPS7"/>
<sequence>MPCSGVKEGRGSGRLLCQGTQRNPPYPARSRRHHRAKRSLPVATCTEGTLTTPASSLTCLLPTWPCGAPRPPPGSSPRLHLFLRNPGSQAGGDGLPVPGGVD</sequence>
<feature type="region of interest" description="Disordered" evidence="1">
    <location>
        <begin position="70"/>
        <end position="102"/>
    </location>
</feature>
<feature type="region of interest" description="Disordered" evidence="1">
    <location>
        <begin position="1"/>
        <end position="38"/>
    </location>
</feature>
<protein>
    <submittedName>
        <fullName evidence="2">Uncharacterized protein</fullName>
    </submittedName>
</protein>
<reference evidence="2" key="1">
    <citation type="submission" date="2024-06" db="UniProtKB">
        <authorList>
            <consortium name="Ensembl"/>
        </authorList>
    </citation>
    <scope>IDENTIFICATION</scope>
</reference>
<dbReference type="EMBL" id="AEYP01006156">
    <property type="status" value="NOT_ANNOTATED_CDS"/>
    <property type="molecule type" value="Genomic_DNA"/>
</dbReference>
<name>M3YPS7_MUSPF</name>
<evidence type="ECO:0000256" key="1">
    <source>
        <dbReference type="SAM" id="MobiDB-lite"/>
    </source>
</evidence>
<organism evidence="2">
    <name type="scientific">Mustela putorius furo</name>
    <name type="common">European domestic ferret</name>
    <name type="synonym">Mustela furo</name>
    <dbReference type="NCBI Taxonomy" id="9669"/>
    <lineage>
        <taxon>Eukaryota</taxon>
        <taxon>Metazoa</taxon>
        <taxon>Chordata</taxon>
        <taxon>Craniata</taxon>
        <taxon>Vertebrata</taxon>
        <taxon>Euteleostomi</taxon>
        <taxon>Mammalia</taxon>
        <taxon>Eutheria</taxon>
        <taxon>Laurasiatheria</taxon>
        <taxon>Carnivora</taxon>
        <taxon>Caniformia</taxon>
        <taxon>Musteloidea</taxon>
        <taxon>Mustelidae</taxon>
        <taxon>Mustelinae</taxon>
        <taxon>Mustela</taxon>
    </lineage>
</organism>
<accession>M3YPS7</accession>
<dbReference type="HOGENOM" id="CLU_2276559_0_0_1"/>
<dbReference type="AlphaFoldDB" id="M3YPS7"/>
<dbReference type="Ensembl" id="ENSMPUT00000013549.1">
    <property type="protein sequence ID" value="ENSMPUP00000013335.1"/>
    <property type="gene ID" value="ENSMPUG00000013436.1"/>
</dbReference>